<dbReference type="CDD" id="cd01428">
    <property type="entry name" value="ADK"/>
    <property type="match status" value="1"/>
</dbReference>
<dbReference type="NCBIfam" id="NF001381">
    <property type="entry name" value="PRK00279.1-3"/>
    <property type="match status" value="1"/>
</dbReference>
<dbReference type="EMBL" id="BAABJO010000021">
    <property type="protein sequence ID" value="GAA5129764.1"/>
    <property type="molecule type" value="Genomic_DNA"/>
</dbReference>
<dbReference type="PRINTS" id="PR00094">
    <property type="entry name" value="ADENYLTKNASE"/>
</dbReference>
<evidence type="ECO:0000256" key="6">
    <source>
        <dbReference type="RuleBase" id="RU003330"/>
    </source>
</evidence>
<name>A0ABP9NSN4_9PSEU</name>
<dbReference type="EC" id="2.7.4.3" evidence="5 7"/>
<dbReference type="InterPro" id="IPR033690">
    <property type="entry name" value="Adenylat_kinase_CS"/>
</dbReference>
<dbReference type="InterPro" id="IPR027417">
    <property type="entry name" value="P-loop_NTPase"/>
</dbReference>
<dbReference type="PANTHER" id="PTHR23359">
    <property type="entry name" value="NUCLEOTIDE KINASE"/>
    <property type="match status" value="1"/>
</dbReference>
<comment type="domain">
    <text evidence="5">Consists of three domains, a large central CORE domain and two small peripheral domains, NMPbind and LID, which undergo movements during catalysis. The LID domain closes over the site of phosphoryl transfer upon ATP binding. Assembling and dissambling the active center during each catalytic cycle provides an effective means to prevent ATP hydrolysis.</text>
</comment>
<comment type="function">
    <text evidence="5">Catalyzes the reversible transfer of the terminal phosphate group between ATP and AMP. Plays an important role in cellular energy homeostasis and in adenine nucleotide metabolism.</text>
</comment>
<evidence type="ECO:0000256" key="2">
    <source>
        <dbReference type="ARBA" id="ARBA00022727"/>
    </source>
</evidence>
<feature type="binding site" evidence="5">
    <location>
        <begin position="87"/>
        <end position="90"/>
    </location>
    <ligand>
        <name>AMP</name>
        <dbReference type="ChEBI" id="CHEBI:456215"/>
    </ligand>
</feature>
<feature type="binding site" evidence="5">
    <location>
        <position position="36"/>
    </location>
    <ligand>
        <name>AMP</name>
        <dbReference type="ChEBI" id="CHEBI:456215"/>
    </ligand>
</feature>
<evidence type="ECO:0000256" key="1">
    <source>
        <dbReference type="ARBA" id="ARBA00022679"/>
    </source>
</evidence>
<feature type="binding site" evidence="5">
    <location>
        <position position="94"/>
    </location>
    <ligand>
        <name>AMP</name>
        <dbReference type="ChEBI" id="CHEBI:456215"/>
    </ligand>
</feature>
<comment type="caution">
    <text evidence="5">Lacks conserved residue(s) required for the propagation of feature annotation.</text>
</comment>
<comment type="pathway">
    <text evidence="5">Purine metabolism; AMP biosynthesis via salvage pathway; AMP from ADP: step 1/1.</text>
</comment>
<comment type="caution">
    <text evidence="8">The sequence shown here is derived from an EMBL/GenBank/DDBJ whole genome shotgun (WGS) entry which is preliminary data.</text>
</comment>
<dbReference type="HAMAP" id="MF_00235">
    <property type="entry name" value="Adenylate_kinase_Adk"/>
    <property type="match status" value="1"/>
</dbReference>
<protein>
    <recommendedName>
        <fullName evidence="5 7">Adenylate kinase</fullName>
        <shortName evidence="5">AK</shortName>
        <ecNumber evidence="5 7">2.7.4.3</ecNumber>
    </recommendedName>
    <alternativeName>
        <fullName evidence="5">ATP-AMP transphosphorylase</fullName>
    </alternativeName>
    <alternativeName>
        <fullName evidence="5">ATP:AMP phosphotransferase</fullName>
    </alternativeName>
    <alternativeName>
        <fullName evidence="5">Adenylate monophosphate kinase</fullName>
    </alternativeName>
</protein>
<evidence type="ECO:0000256" key="4">
    <source>
        <dbReference type="ARBA" id="ARBA00022777"/>
    </source>
</evidence>
<dbReference type="GO" id="GO:0016301">
    <property type="term" value="F:kinase activity"/>
    <property type="evidence" value="ECO:0007669"/>
    <property type="project" value="UniProtKB-KW"/>
</dbReference>
<dbReference type="NCBIfam" id="NF011101">
    <property type="entry name" value="PRK14528.1"/>
    <property type="match status" value="1"/>
</dbReference>
<comment type="catalytic activity">
    <reaction evidence="5 7">
        <text>AMP + ATP = 2 ADP</text>
        <dbReference type="Rhea" id="RHEA:12973"/>
        <dbReference type="ChEBI" id="CHEBI:30616"/>
        <dbReference type="ChEBI" id="CHEBI:456215"/>
        <dbReference type="ChEBI" id="CHEBI:456216"/>
        <dbReference type="EC" id="2.7.4.3"/>
    </reaction>
</comment>
<feature type="binding site" evidence="5">
    <location>
        <position position="131"/>
    </location>
    <ligand>
        <name>AMP</name>
        <dbReference type="ChEBI" id="CHEBI:456215"/>
    </ligand>
</feature>
<keyword evidence="1 5" id="KW-0808">Transferase</keyword>
<keyword evidence="4 5" id="KW-0418">Kinase</keyword>
<dbReference type="Pfam" id="PF00406">
    <property type="entry name" value="ADK"/>
    <property type="match status" value="1"/>
</dbReference>
<feature type="binding site" evidence="5">
    <location>
        <begin position="10"/>
        <end position="15"/>
    </location>
    <ligand>
        <name>ATP</name>
        <dbReference type="ChEBI" id="CHEBI:30616"/>
    </ligand>
</feature>
<gene>
    <name evidence="5" type="primary">adk</name>
    <name evidence="8" type="ORF">GCM10023320_50750</name>
</gene>
<dbReference type="NCBIfam" id="NF011105">
    <property type="entry name" value="PRK14532.1"/>
    <property type="match status" value="1"/>
</dbReference>
<dbReference type="PROSITE" id="PS00113">
    <property type="entry name" value="ADENYLATE_KINASE"/>
    <property type="match status" value="1"/>
</dbReference>
<evidence type="ECO:0000256" key="3">
    <source>
        <dbReference type="ARBA" id="ARBA00022741"/>
    </source>
</evidence>
<proteinExistence type="inferred from homology"/>
<keyword evidence="5 7" id="KW-0067">ATP-binding</keyword>
<comment type="subunit">
    <text evidence="5 7">Monomer.</text>
</comment>
<feature type="binding site" evidence="5">
    <location>
        <position position="142"/>
    </location>
    <ligand>
        <name>AMP</name>
        <dbReference type="ChEBI" id="CHEBI:456215"/>
    </ligand>
</feature>
<dbReference type="SUPFAM" id="SSF52540">
    <property type="entry name" value="P-loop containing nucleoside triphosphate hydrolases"/>
    <property type="match status" value="1"/>
</dbReference>
<comment type="subcellular location">
    <subcellularLocation>
        <location evidence="5 7">Cytoplasm</location>
    </subcellularLocation>
</comment>
<keyword evidence="2 5" id="KW-0545">Nucleotide biosynthesis</keyword>
<comment type="similarity">
    <text evidence="5 6">Belongs to the adenylate kinase family.</text>
</comment>
<feature type="binding site" evidence="5">
    <location>
        <position position="168"/>
    </location>
    <ligand>
        <name>ATP</name>
        <dbReference type="ChEBI" id="CHEBI:30616"/>
    </ligand>
</feature>
<sequence>MRLLLVGPPGAGKGTQAVRLAERLDVPHISSGDLFRANLQPGAETPIGLEAKRYIDAGDLVPDSVTIAMMRERLAEDDAAKGFLLDGFPRNLSQANSLEQLLAERGEDIDQVVELQVPEEELVQRLLSRGRTDDTEDVIRRRQQVYREETAPLLEHYRDRLVTIDAVGAVEEITDRLSDALRDRVQGNR</sequence>
<evidence type="ECO:0000313" key="8">
    <source>
        <dbReference type="EMBL" id="GAA5129764.1"/>
    </source>
</evidence>
<organism evidence="8 9">
    <name type="scientific">Pseudonocardia adelaidensis</name>
    <dbReference type="NCBI Taxonomy" id="648754"/>
    <lineage>
        <taxon>Bacteria</taxon>
        <taxon>Bacillati</taxon>
        <taxon>Actinomycetota</taxon>
        <taxon>Actinomycetes</taxon>
        <taxon>Pseudonocardiales</taxon>
        <taxon>Pseudonocardiaceae</taxon>
        <taxon>Pseudonocardia</taxon>
    </lineage>
</organism>
<accession>A0ABP9NSN4</accession>
<keyword evidence="5" id="KW-0963">Cytoplasm</keyword>
<evidence type="ECO:0000256" key="7">
    <source>
        <dbReference type="RuleBase" id="RU003331"/>
    </source>
</evidence>
<feature type="binding site" evidence="5">
    <location>
        <position position="129"/>
    </location>
    <ligand>
        <name>ATP</name>
        <dbReference type="ChEBI" id="CHEBI:30616"/>
    </ligand>
</feature>
<dbReference type="RefSeq" id="WP_345607813.1">
    <property type="nucleotide sequence ID" value="NZ_BAABJO010000021.1"/>
</dbReference>
<dbReference type="NCBIfam" id="NF011104">
    <property type="entry name" value="PRK14531.1"/>
    <property type="match status" value="1"/>
</dbReference>
<keyword evidence="9" id="KW-1185">Reference proteome</keyword>
<dbReference type="Gene3D" id="3.40.50.300">
    <property type="entry name" value="P-loop containing nucleotide triphosphate hydrolases"/>
    <property type="match status" value="1"/>
</dbReference>
<evidence type="ECO:0000256" key="5">
    <source>
        <dbReference type="HAMAP-Rule" id="MF_00235"/>
    </source>
</evidence>
<evidence type="ECO:0000313" key="9">
    <source>
        <dbReference type="Proteomes" id="UP001500804"/>
    </source>
</evidence>
<keyword evidence="3 5" id="KW-0547">Nucleotide-binding</keyword>
<reference evidence="9" key="1">
    <citation type="journal article" date="2019" name="Int. J. Syst. Evol. Microbiol.">
        <title>The Global Catalogue of Microorganisms (GCM) 10K type strain sequencing project: providing services to taxonomists for standard genome sequencing and annotation.</title>
        <authorList>
            <consortium name="The Broad Institute Genomics Platform"/>
            <consortium name="The Broad Institute Genome Sequencing Center for Infectious Disease"/>
            <person name="Wu L."/>
            <person name="Ma J."/>
        </authorList>
    </citation>
    <scope>NUCLEOTIDE SEQUENCE [LARGE SCALE GENOMIC DNA]</scope>
    <source>
        <strain evidence="9">JCM 18302</strain>
    </source>
</reference>
<dbReference type="InterPro" id="IPR000850">
    <property type="entry name" value="Adenylat/UMP-CMP_kin"/>
</dbReference>
<feature type="binding site" evidence="5">
    <location>
        <begin position="59"/>
        <end position="61"/>
    </location>
    <ligand>
        <name>AMP</name>
        <dbReference type="ChEBI" id="CHEBI:456215"/>
    </ligand>
</feature>
<feature type="binding site" evidence="5">
    <location>
        <position position="31"/>
    </location>
    <ligand>
        <name>AMP</name>
        <dbReference type="ChEBI" id="CHEBI:456215"/>
    </ligand>
</feature>
<dbReference type="NCBIfam" id="NF011100">
    <property type="entry name" value="PRK14527.1"/>
    <property type="match status" value="1"/>
</dbReference>
<dbReference type="Proteomes" id="UP001500804">
    <property type="component" value="Unassembled WGS sequence"/>
</dbReference>